<evidence type="ECO:0000256" key="1">
    <source>
        <dbReference type="SAM" id="Phobius"/>
    </source>
</evidence>
<dbReference type="PANTHER" id="PTHR36443">
    <property type="entry name" value="BSR5223 PROTEIN"/>
    <property type="match status" value="1"/>
</dbReference>
<dbReference type="InterPro" id="IPR021320">
    <property type="entry name" value="DUF2905"/>
</dbReference>
<keyword evidence="1" id="KW-0472">Membrane</keyword>
<evidence type="ECO:0000313" key="3">
    <source>
        <dbReference type="Proteomes" id="UP000184148"/>
    </source>
</evidence>
<dbReference type="EMBL" id="FQUY01000001">
    <property type="protein sequence ID" value="SHE34351.1"/>
    <property type="molecule type" value="Genomic_DNA"/>
</dbReference>
<dbReference type="RefSeq" id="WP_073234287.1">
    <property type="nucleotide sequence ID" value="NZ_FQUY01000001.1"/>
</dbReference>
<protein>
    <recommendedName>
        <fullName evidence="4">DUF2905 domain-containing protein</fullName>
    </recommendedName>
</protein>
<dbReference type="AlphaFoldDB" id="A0A1M4SQ80"/>
<evidence type="ECO:0000313" key="2">
    <source>
        <dbReference type="EMBL" id="SHE34351.1"/>
    </source>
</evidence>
<sequence>MAPFESMAKMLLFAGVFMAFIGGLLLLVGKIPGIGKLPGDIFVQKGNFTFYFPVVTSIVLSILLTLVLNLLFRR</sequence>
<dbReference type="STRING" id="1121429.SAMN02745133_00199"/>
<dbReference type="Proteomes" id="UP000184148">
    <property type="component" value="Unassembled WGS sequence"/>
</dbReference>
<keyword evidence="3" id="KW-1185">Reference proteome</keyword>
<keyword evidence="1" id="KW-1133">Transmembrane helix</keyword>
<feature type="transmembrane region" description="Helical" evidence="1">
    <location>
        <begin position="12"/>
        <end position="31"/>
    </location>
</feature>
<gene>
    <name evidence="2" type="ORF">SAMN02745133_00199</name>
</gene>
<accession>A0A1M4SQ80</accession>
<evidence type="ECO:0008006" key="4">
    <source>
        <dbReference type="Google" id="ProtNLM"/>
    </source>
</evidence>
<feature type="transmembrane region" description="Helical" evidence="1">
    <location>
        <begin position="51"/>
        <end position="72"/>
    </location>
</feature>
<dbReference type="Pfam" id="PF11146">
    <property type="entry name" value="DUF2905"/>
    <property type="match status" value="1"/>
</dbReference>
<dbReference type="OrthoDB" id="9811610at2"/>
<reference evidence="3" key="1">
    <citation type="submission" date="2016-11" db="EMBL/GenBank/DDBJ databases">
        <authorList>
            <person name="Varghese N."/>
            <person name="Submissions S."/>
        </authorList>
    </citation>
    <scope>NUCLEOTIDE SEQUENCE [LARGE SCALE GENOMIC DNA]</scope>
    <source>
        <strain evidence="3">DSM 12395</strain>
    </source>
</reference>
<dbReference type="PANTHER" id="PTHR36443:SF1">
    <property type="entry name" value="BSR5223 PROTEIN"/>
    <property type="match status" value="1"/>
</dbReference>
<proteinExistence type="predicted"/>
<organism evidence="2 3">
    <name type="scientific">Desulforamulus putei DSM 12395</name>
    <dbReference type="NCBI Taxonomy" id="1121429"/>
    <lineage>
        <taxon>Bacteria</taxon>
        <taxon>Bacillati</taxon>
        <taxon>Bacillota</taxon>
        <taxon>Clostridia</taxon>
        <taxon>Eubacteriales</taxon>
        <taxon>Peptococcaceae</taxon>
        <taxon>Desulforamulus</taxon>
    </lineage>
</organism>
<keyword evidence="1" id="KW-0812">Transmembrane</keyword>
<name>A0A1M4SQ80_9FIRM</name>